<organism evidence="1 2">
    <name type="scientific">Schistosoma japonicum</name>
    <name type="common">Blood fluke</name>
    <dbReference type="NCBI Taxonomy" id="6182"/>
    <lineage>
        <taxon>Eukaryota</taxon>
        <taxon>Metazoa</taxon>
        <taxon>Spiralia</taxon>
        <taxon>Lophotrochozoa</taxon>
        <taxon>Platyhelminthes</taxon>
        <taxon>Trematoda</taxon>
        <taxon>Digenea</taxon>
        <taxon>Strigeidida</taxon>
        <taxon>Schistosomatoidea</taxon>
        <taxon>Schistosomatidae</taxon>
        <taxon>Schistosoma</taxon>
    </lineage>
</organism>
<dbReference type="AlphaFoldDB" id="A0A4Z2CPM7"/>
<dbReference type="Proteomes" id="UP000311919">
    <property type="component" value="Unassembled WGS sequence"/>
</dbReference>
<evidence type="ECO:0000313" key="2">
    <source>
        <dbReference type="Proteomes" id="UP000311919"/>
    </source>
</evidence>
<accession>A0A4Z2CPM7</accession>
<dbReference type="PANTHER" id="PTHR33053">
    <property type="entry name" value="PROTEIN, PUTATIVE-RELATED"/>
    <property type="match status" value="1"/>
</dbReference>
<name>A0A4Z2CPM7_SCHJA</name>
<reference evidence="1 2" key="1">
    <citation type="submission" date="2019-03" db="EMBL/GenBank/DDBJ databases">
        <title>An improved genome assembly of the fluke Schistosoma japonicum.</title>
        <authorList>
            <person name="Hu W."/>
            <person name="Luo F."/>
            <person name="Yin M."/>
            <person name="Mo X."/>
            <person name="Sun C."/>
            <person name="Wu Q."/>
            <person name="Zhu B."/>
            <person name="Xiang M."/>
            <person name="Wang J."/>
            <person name="Wang Y."/>
            <person name="Zhang T."/>
            <person name="Xu B."/>
            <person name="Zheng H."/>
            <person name="Feng Z."/>
        </authorList>
    </citation>
    <scope>NUCLEOTIDE SEQUENCE [LARGE SCALE GENOMIC DNA]</scope>
    <source>
        <strain evidence="1">HuSjv2</strain>
        <tissue evidence="1">Worms</tissue>
    </source>
</reference>
<dbReference type="OrthoDB" id="10036512at2759"/>
<dbReference type="PANTHER" id="PTHR33053:SF24">
    <property type="entry name" value="TRANSPOSASE DOMAIN-CONTAINING PROTEIN"/>
    <property type="match status" value="1"/>
</dbReference>
<gene>
    <name evidence="1" type="ORF">EWB00_008650</name>
</gene>
<proteinExistence type="predicted"/>
<comment type="caution">
    <text evidence="1">The sequence shown here is derived from an EMBL/GenBank/DDBJ whole genome shotgun (WGS) entry which is preliminary data.</text>
</comment>
<keyword evidence="2" id="KW-1185">Reference proteome</keyword>
<dbReference type="STRING" id="6182.A0A4Z2CPM7"/>
<protein>
    <submittedName>
        <fullName evidence="1">Calcium-transporting atpase sarcoplasmic endoplasmic reticulum type (Calcium pump)</fullName>
    </submittedName>
</protein>
<dbReference type="EMBL" id="SKCS01000484">
    <property type="protein sequence ID" value="TNN06054.1"/>
    <property type="molecule type" value="Genomic_DNA"/>
</dbReference>
<sequence>MYTYINYNGLSVSKSSSQQLWPILGRIISPFTSNVFTIGIYGGAHKPSDTDDMFHELVTELTDVCTNDIYEETFSKRISFTLKAVICDAPARAGVKRTIGHNGRAACDKCSVVKIQLNNKIIFRNGTCTLRDDKSFRERLQGIHHRSTSSFECLPLNMVNDFPLDPMHLVYLGVVKKLVTL</sequence>
<evidence type="ECO:0000313" key="1">
    <source>
        <dbReference type="EMBL" id="TNN06054.1"/>
    </source>
</evidence>